<proteinExistence type="predicted"/>
<dbReference type="AlphaFoldDB" id="E8UZZ6"/>
<reference evidence="1 2" key="1">
    <citation type="journal article" date="2012" name="Stand. Genomic Sci.">
        <title>Complete genome sequence of Terriglobus saanensis type strain SP1PR4(T), an Acidobacteria from tundra soil.</title>
        <authorList>
            <person name="Rawat S.R."/>
            <person name="Mannisto M.K."/>
            <person name="Starovoytov V."/>
            <person name="Goodwin L."/>
            <person name="Nolan M."/>
            <person name="Hauser L."/>
            <person name="Land M."/>
            <person name="Davenport K.W."/>
            <person name="Woyke T."/>
            <person name="Haggblom M.M."/>
        </authorList>
    </citation>
    <scope>NUCLEOTIDE SEQUENCE</scope>
    <source>
        <strain evidence="2">ATCC BAA-1853 / DSM 23119 / SP1PR4</strain>
    </source>
</reference>
<keyword evidence="2" id="KW-1185">Reference proteome</keyword>
<dbReference type="KEGG" id="tsa:AciPR4_1327"/>
<dbReference type="Proteomes" id="UP000006844">
    <property type="component" value="Chromosome"/>
</dbReference>
<evidence type="ECO:0000313" key="1">
    <source>
        <dbReference type="EMBL" id="ADV82151.1"/>
    </source>
</evidence>
<dbReference type="STRING" id="401053.AciPR4_1327"/>
<organism evidence="1 2">
    <name type="scientific">Terriglobus saanensis (strain ATCC BAA-1853 / DSM 23119 / SP1PR4)</name>
    <dbReference type="NCBI Taxonomy" id="401053"/>
    <lineage>
        <taxon>Bacteria</taxon>
        <taxon>Pseudomonadati</taxon>
        <taxon>Acidobacteriota</taxon>
        <taxon>Terriglobia</taxon>
        <taxon>Terriglobales</taxon>
        <taxon>Acidobacteriaceae</taxon>
        <taxon>Terriglobus</taxon>
    </lineage>
</organism>
<protein>
    <submittedName>
        <fullName evidence="1">Uncharacterized protein</fullName>
    </submittedName>
</protein>
<accession>E8UZZ6</accession>
<dbReference type="EMBL" id="CP002467">
    <property type="protein sequence ID" value="ADV82151.1"/>
    <property type="molecule type" value="Genomic_DNA"/>
</dbReference>
<sequence length="73" mass="8121">MPETLKTPNMTSNANPPAATTISESTAINIATADCVAAWISDRMMRTMTIKWISQQMRRLRSKKGFSGRQECS</sequence>
<name>E8UZZ6_TERSS</name>
<gene>
    <name evidence="1" type="ordered locus">AciPR4_1327</name>
</gene>
<dbReference type="HOGENOM" id="CLU_2703594_0_0_0"/>
<evidence type="ECO:0000313" key="2">
    <source>
        <dbReference type="Proteomes" id="UP000006844"/>
    </source>
</evidence>